<accession>A0A2S9ZWX2</accession>
<organism evidence="1 2">
    <name type="scientific">Rhodotorula toruloides</name>
    <name type="common">Yeast</name>
    <name type="synonym">Rhodosporidium toruloides</name>
    <dbReference type="NCBI Taxonomy" id="5286"/>
    <lineage>
        <taxon>Eukaryota</taxon>
        <taxon>Fungi</taxon>
        <taxon>Dikarya</taxon>
        <taxon>Basidiomycota</taxon>
        <taxon>Pucciniomycotina</taxon>
        <taxon>Microbotryomycetes</taxon>
        <taxon>Sporidiobolales</taxon>
        <taxon>Sporidiobolaceae</taxon>
        <taxon>Rhodotorula</taxon>
    </lineage>
</organism>
<reference evidence="1 2" key="1">
    <citation type="journal article" date="2018" name="Elife">
        <title>Functional genomics of lipid metabolism in the oleaginous yeast Rhodosporidium toruloides.</title>
        <authorList>
            <person name="Coradetti S.T."/>
            <person name="Pinel D."/>
            <person name="Geiselman G."/>
            <person name="Ito M."/>
            <person name="Mondo S."/>
            <person name="Reilly M.C."/>
            <person name="Cheng Y.F."/>
            <person name="Bauer S."/>
            <person name="Grigoriev I."/>
            <person name="Gladden J.M."/>
            <person name="Simmons B.A."/>
            <person name="Brem R."/>
            <person name="Arkin A.P."/>
            <person name="Skerker J.M."/>
        </authorList>
    </citation>
    <scope>NUCLEOTIDE SEQUENCE [LARGE SCALE GENOMIC DNA]</scope>
    <source>
        <strain evidence="1 2">NBRC 0880</strain>
    </source>
</reference>
<protein>
    <submittedName>
        <fullName evidence="1">Uncharacterized protein</fullName>
    </submittedName>
</protein>
<name>A0A2S9ZWX2_RHOTO</name>
<gene>
    <name evidence="1" type="ORF">AAT19DRAFT_11483</name>
</gene>
<evidence type="ECO:0000313" key="1">
    <source>
        <dbReference type="EMBL" id="PRQ70251.1"/>
    </source>
</evidence>
<dbReference type="EMBL" id="LCTV02000016">
    <property type="protein sequence ID" value="PRQ70251.1"/>
    <property type="molecule type" value="Genomic_DNA"/>
</dbReference>
<dbReference type="Proteomes" id="UP000239560">
    <property type="component" value="Unassembled WGS sequence"/>
</dbReference>
<comment type="caution">
    <text evidence="1">The sequence shown here is derived from an EMBL/GenBank/DDBJ whole genome shotgun (WGS) entry which is preliminary data.</text>
</comment>
<evidence type="ECO:0000313" key="2">
    <source>
        <dbReference type="Proteomes" id="UP000239560"/>
    </source>
</evidence>
<sequence>MMLYRNVLGPCLMPSQGRPLLSVPARWPVRTRTPHIISLAPAKVILSTTDQVQPPLFGATGPVPQRTRSSVLCDGPVSLASLSPAFRHSNGPVPAFQHCRSFATSANTEKAARDDESYIETINRYWKLLQEGRRAARARGTVRTGVLQLAQKAGLLSATRPDPDLPSELEHLFALAQTADRHRV</sequence>
<proteinExistence type="predicted"/>
<dbReference type="AlphaFoldDB" id="A0A2S9ZWX2"/>